<dbReference type="SUPFAM" id="SSF52266">
    <property type="entry name" value="SGNH hydrolase"/>
    <property type="match status" value="1"/>
</dbReference>
<accession>A0ABR5CEM1</accession>
<keyword evidence="3" id="KW-1185">Reference proteome</keyword>
<dbReference type="Gene3D" id="3.40.50.1110">
    <property type="entry name" value="SGNH hydrolase"/>
    <property type="match status" value="1"/>
</dbReference>
<dbReference type="EMBL" id="JYFC01000004">
    <property type="protein sequence ID" value="KJC64078.1"/>
    <property type="molecule type" value="Genomic_DNA"/>
</dbReference>
<dbReference type="InterPro" id="IPR013830">
    <property type="entry name" value="SGNH_hydro"/>
</dbReference>
<feature type="domain" description="SGNH hydrolase-type esterase" evidence="1">
    <location>
        <begin position="54"/>
        <end position="219"/>
    </location>
</feature>
<dbReference type="RefSeq" id="WP_044441737.1">
    <property type="nucleotide sequence ID" value="NZ_JYFC01000004.1"/>
</dbReference>
<dbReference type="InterPro" id="IPR036514">
    <property type="entry name" value="SGNH_hydro_sf"/>
</dbReference>
<reference evidence="2 3" key="1">
    <citation type="journal article" date="2001" name="Int. J. Syst. Evol. Microbiol.">
        <title>Agreia bicolorata gen. nov., sp. nov., to accommodate actinobacteria isolated from narrow reed grass infected by the nematode Heteroanguina graminophila.</title>
        <authorList>
            <person name="Evtushenko L.I."/>
            <person name="Dorofeeva L.V."/>
            <person name="Dobrovolskaya T.G."/>
            <person name="Streshinskaya G.M."/>
            <person name="Subbotin S.A."/>
            <person name="Tiedje J.M."/>
        </authorList>
    </citation>
    <scope>NUCLEOTIDE SEQUENCE [LARGE SCALE GENOMIC DNA]</scope>
    <source>
        <strain evidence="2 3">VKM Ac-1804</strain>
    </source>
</reference>
<evidence type="ECO:0000259" key="1">
    <source>
        <dbReference type="Pfam" id="PF13472"/>
    </source>
</evidence>
<dbReference type="CDD" id="cd00229">
    <property type="entry name" value="SGNH_hydrolase"/>
    <property type="match status" value="1"/>
</dbReference>
<name>A0ABR5CEM1_9MICO</name>
<gene>
    <name evidence="2" type="ORF">TZ00_11070</name>
</gene>
<comment type="caution">
    <text evidence="2">The sequence shown here is derived from an EMBL/GenBank/DDBJ whole genome shotgun (WGS) entry which is preliminary data.</text>
</comment>
<proteinExistence type="predicted"/>
<protein>
    <recommendedName>
        <fullName evidence="1">SGNH hydrolase-type esterase domain-containing protein</fullName>
    </recommendedName>
</protein>
<sequence>MNTLARRTPRRNGIVTLLTAVASVTVLLFGGIFSAPQSAAAEGNIADKRPLVVFIGNSFTGGSAMDSGGIARFPSLLSAKLEFPYMTLTADGAGYASAGTESRTFVTLAKQVPKNAAVVVVLGSDDDADNTAADIRAGAAETYANIHDQAPGAVILAVASPCGQSPAPKGITTARNAVRDAAQQDGNAFIDTIADKWLVAGPTGQVGADGVHPTNIGHAEMAKYLAPVLNRLLPTLSD</sequence>
<evidence type="ECO:0000313" key="3">
    <source>
        <dbReference type="Proteomes" id="UP000032503"/>
    </source>
</evidence>
<organism evidence="2 3">
    <name type="scientific">Agreia bicolorata</name>
    <dbReference type="NCBI Taxonomy" id="110935"/>
    <lineage>
        <taxon>Bacteria</taxon>
        <taxon>Bacillati</taxon>
        <taxon>Actinomycetota</taxon>
        <taxon>Actinomycetes</taxon>
        <taxon>Micrococcales</taxon>
        <taxon>Microbacteriaceae</taxon>
        <taxon>Agreia</taxon>
    </lineage>
</organism>
<dbReference type="Pfam" id="PF13472">
    <property type="entry name" value="Lipase_GDSL_2"/>
    <property type="match status" value="1"/>
</dbReference>
<evidence type="ECO:0000313" key="2">
    <source>
        <dbReference type="EMBL" id="KJC64078.1"/>
    </source>
</evidence>
<dbReference type="Proteomes" id="UP000032503">
    <property type="component" value="Unassembled WGS sequence"/>
</dbReference>